<dbReference type="AlphaFoldDB" id="A0A8H6VTV3"/>
<gene>
    <name evidence="1" type="ORF">HMN09_01168100</name>
</gene>
<protein>
    <submittedName>
        <fullName evidence="1">Uncharacterized protein</fullName>
    </submittedName>
</protein>
<organism evidence="1 2">
    <name type="scientific">Mycena chlorophos</name>
    <name type="common">Agaric fungus</name>
    <name type="synonym">Agaricus chlorophos</name>
    <dbReference type="NCBI Taxonomy" id="658473"/>
    <lineage>
        <taxon>Eukaryota</taxon>
        <taxon>Fungi</taxon>
        <taxon>Dikarya</taxon>
        <taxon>Basidiomycota</taxon>
        <taxon>Agaricomycotina</taxon>
        <taxon>Agaricomycetes</taxon>
        <taxon>Agaricomycetidae</taxon>
        <taxon>Agaricales</taxon>
        <taxon>Marasmiineae</taxon>
        <taxon>Mycenaceae</taxon>
        <taxon>Mycena</taxon>
    </lineage>
</organism>
<dbReference type="Proteomes" id="UP000613580">
    <property type="component" value="Unassembled WGS sequence"/>
</dbReference>
<keyword evidence="2" id="KW-1185">Reference proteome</keyword>
<accession>A0A8H6VTV3</accession>
<evidence type="ECO:0000313" key="1">
    <source>
        <dbReference type="EMBL" id="KAF7293729.1"/>
    </source>
</evidence>
<dbReference type="EMBL" id="JACAZE010000020">
    <property type="protein sequence ID" value="KAF7293729.1"/>
    <property type="molecule type" value="Genomic_DNA"/>
</dbReference>
<name>A0A8H6VTV3_MYCCL</name>
<comment type="caution">
    <text evidence="1">The sequence shown here is derived from an EMBL/GenBank/DDBJ whole genome shotgun (WGS) entry which is preliminary data.</text>
</comment>
<sequence length="246" mass="27632">MHRIFRTPELVRLIVSYAACEEEHNTFDGAPHFSHEDSQRLLAGLARTSTIFTDAALDFLWGDLGYGPDVLFLVLRLLPRDCARMLLDNEGNVVSLVADRPLVQADWARILWYSKRVKTYEHESYWSAPACLGPLCLILSTLPTTLLFPNLLELSWCFRGENETQLLSRFLSSSLQEVWFSGDTRSVLWASAALSSQNRTLVGFSATFANHTSVALDVFGSFLGSWTFIPNSRTIKGTTFAAAFRQ</sequence>
<proteinExistence type="predicted"/>
<reference evidence="1" key="1">
    <citation type="submission" date="2020-05" db="EMBL/GenBank/DDBJ databases">
        <title>Mycena genomes resolve the evolution of fungal bioluminescence.</title>
        <authorList>
            <person name="Tsai I.J."/>
        </authorList>
    </citation>
    <scope>NUCLEOTIDE SEQUENCE</scope>
    <source>
        <strain evidence="1">110903Hualien_Pintung</strain>
    </source>
</reference>
<evidence type="ECO:0000313" key="2">
    <source>
        <dbReference type="Proteomes" id="UP000613580"/>
    </source>
</evidence>
<dbReference type="OrthoDB" id="3543113at2759"/>